<name>A0A240UN33_9GAMM</name>
<keyword evidence="2" id="KW-1133">Transmembrane helix</keyword>
<reference evidence="3 4" key="1">
    <citation type="submission" date="2017-05" db="EMBL/GenBank/DDBJ databases">
        <authorList>
            <person name="Song R."/>
            <person name="Chenine A.L."/>
            <person name="Ruprecht R.M."/>
        </authorList>
    </citation>
    <scope>NUCLEOTIDE SEQUENCE [LARGE SCALE GENOMIC DNA]</scope>
    <source>
        <strain evidence="3">SW32</strain>
    </source>
</reference>
<dbReference type="Proteomes" id="UP000194457">
    <property type="component" value="Chromosome"/>
</dbReference>
<dbReference type="AlphaFoldDB" id="A0A240UN33"/>
<feature type="region of interest" description="Disordered" evidence="1">
    <location>
        <begin position="58"/>
        <end position="109"/>
    </location>
</feature>
<evidence type="ECO:0000313" key="4">
    <source>
        <dbReference type="Proteomes" id="UP000194457"/>
    </source>
</evidence>
<evidence type="ECO:0000313" key="3">
    <source>
        <dbReference type="EMBL" id="ART62917.1"/>
    </source>
</evidence>
<feature type="compositionally biased region" description="Polar residues" evidence="1">
    <location>
        <begin position="100"/>
        <end position="109"/>
    </location>
</feature>
<keyword evidence="4" id="KW-1185">Reference proteome</keyword>
<feature type="transmembrane region" description="Helical" evidence="2">
    <location>
        <begin position="6"/>
        <end position="24"/>
    </location>
</feature>
<organism evidence="3 4">
    <name type="scientific">Kushneria marisflavi</name>
    <dbReference type="NCBI Taxonomy" id="157779"/>
    <lineage>
        <taxon>Bacteria</taxon>
        <taxon>Pseudomonadati</taxon>
        <taxon>Pseudomonadota</taxon>
        <taxon>Gammaproteobacteria</taxon>
        <taxon>Oceanospirillales</taxon>
        <taxon>Halomonadaceae</taxon>
        <taxon>Kushneria</taxon>
    </lineage>
</organism>
<keyword evidence="2" id="KW-0472">Membrane</keyword>
<accession>A0A240UN33</accession>
<dbReference type="EMBL" id="CP021358">
    <property type="protein sequence ID" value="ART62917.1"/>
    <property type="molecule type" value="Genomic_DNA"/>
</dbReference>
<proteinExistence type="predicted"/>
<gene>
    <name evidence="3" type="ORF">B9H00_07500</name>
</gene>
<evidence type="ECO:0000256" key="2">
    <source>
        <dbReference type="SAM" id="Phobius"/>
    </source>
</evidence>
<evidence type="ECO:0000256" key="1">
    <source>
        <dbReference type="SAM" id="MobiDB-lite"/>
    </source>
</evidence>
<sequence>MRPLDILSITLVLCAMALVMVLPMSNNEATLSSDTSLTSRSTLHYPGQQRQEAALLQLDGHQGQSQPMLFDLDQAEQKDMPTSGSLFGPQTPAPSMSMRYPNSRQIYSF</sequence>
<dbReference type="RefSeq" id="WP_086900134.1">
    <property type="nucleotide sequence ID" value="NZ_CP021358.1"/>
</dbReference>
<dbReference type="OrthoDB" id="6183164at2"/>
<keyword evidence="2" id="KW-0812">Transmembrane</keyword>
<protein>
    <submittedName>
        <fullName evidence="3">Uncharacterized protein</fullName>
    </submittedName>
</protein>
<dbReference type="KEGG" id="kma:B9H00_07500"/>